<feature type="domain" description="Adenylosuccinate lyase C-terminal" evidence="4">
    <location>
        <begin position="376"/>
        <end position="462"/>
    </location>
</feature>
<accession>A0A8J3GG81</accession>
<dbReference type="UniPathway" id="UPA00074">
    <property type="reaction ID" value="UER00132"/>
</dbReference>
<proteinExistence type="inferred from homology"/>
<dbReference type="InterPro" id="IPR008948">
    <property type="entry name" value="L-Aspartase-like"/>
</dbReference>
<dbReference type="Gene3D" id="1.20.200.10">
    <property type="entry name" value="Fumarase/aspartase (Central domain)"/>
    <property type="match status" value="1"/>
</dbReference>
<dbReference type="Gene3D" id="1.10.275.60">
    <property type="match status" value="1"/>
</dbReference>
<organism evidence="5 6">
    <name type="scientific">Cerasicoccus arenae</name>
    <dbReference type="NCBI Taxonomy" id="424488"/>
    <lineage>
        <taxon>Bacteria</taxon>
        <taxon>Pseudomonadati</taxon>
        <taxon>Verrucomicrobiota</taxon>
        <taxon>Opitutia</taxon>
        <taxon>Puniceicoccales</taxon>
        <taxon>Cerasicoccaceae</taxon>
        <taxon>Cerasicoccus</taxon>
    </lineage>
</organism>
<dbReference type="GO" id="GO:0005829">
    <property type="term" value="C:cytosol"/>
    <property type="evidence" value="ECO:0007669"/>
    <property type="project" value="TreeGrafter"/>
</dbReference>
<dbReference type="InterPro" id="IPR000362">
    <property type="entry name" value="Fumarate_lyase_fam"/>
</dbReference>
<reference evidence="5" key="2">
    <citation type="submission" date="2020-09" db="EMBL/GenBank/DDBJ databases">
        <authorList>
            <person name="Sun Q."/>
            <person name="Kim S."/>
        </authorList>
    </citation>
    <scope>NUCLEOTIDE SEQUENCE</scope>
    <source>
        <strain evidence="5">KCTC 12870</strain>
    </source>
</reference>
<dbReference type="PRINTS" id="PR00149">
    <property type="entry name" value="FUMRATELYASE"/>
</dbReference>
<dbReference type="InterPro" id="IPR004769">
    <property type="entry name" value="Pur_lyase"/>
</dbReference>
<dbReference type="InterPro" id="IPR020557">
    <property type="entry name" value="Fumarate_lyase_CS"/>
</dbReference>
<dbReference type="GO" id="GO:0044208">
    <property type="term" value="P:'de novo' AMP biosynthetic process"/>
    <property type="evidence" value="ECO:0007669"/>
    <property type="project" value="UniProtKB-UniPathway"/>
</dbReference>
<evidence type="ECO:0000259" key="4">
    <source>
        <dbReference type="SMART" id="SM00998"/>
    </source>
</evidence>
<dbReference type="UniPathway" id="UPA00075">
    <property type="reaction ID" value="UER00336"/>
</dbReference>
<dbReference type="SUPFAM" id="SSF48557">
    <property type="entry name" value="L-aspartase-like"/>
    <property type="match status" value="1"/>
</dbReference>
<comment type="similarity">
    <text evidence="3">Belongs to the lyase 1 family. Adenylosuccinate lyase subfamily.</text>
</comment>
<dbReference type="PROSITE" id="PS00163">
    <property type="entry name" value="FUMARATE_LYASES"/>
    <property type="match status" value="1"/>
</dbReference>
<dbReference type="RefSeq" id="WP_200163240.1">
    <property type="nucleotide sequence ID" value="NZ_BMXG01000026.1"/>
</dbReference>
<dbReference type="PANTHER" id="PTHR43172:SF1">
    <property type="entry name" value="ADENYLOSUCCINATE LYASE"/>
    <property type="match status" value="1"/>
</dbReference>
<dbReference type="InterPro" id="IPR022761">
    <property type="entry name" value="Fumarate_lyase_N"/>
</dbReference>
<evidence type="ECO:0000313" key="5">
    <source>
        <dbReference type="EMBL" id="GHC11732.1"/>
    </source>
</evidence>
<reference evidence="5" key="1">
    <citation type="journal article" date="2014" name="Int. J. Syst. Evol. Microbiol.">
        <title>Complete genome sequence of Corynebacterium casei LMG S-19264T (=DSM 44701T), isolated from a smear-ripened cheese.</title>
        <authorList>
            <consortium name="US DOE Joint Genome Institute (JGI-PGF)"/>
            <person name="Walter F."/>
            <person name="Albersmeier A."/>
            <person name="Kalinowski J."/>
            <person name="Ruckert C."/>
        </authorList>
    </citation>
    <scope>NUCLEOTIDE SEQUENCE</scope>
    <source>
        <strain evidence="5">KCTC 12870</strain>
    </source>
</reference>
<comment type="caution">
    <text evidence="5">The sequence shown here is derived from an EMBL/GenBank/DDBJ whole genome shotgun (WGS) entry which is preliminary data.</text>
</comment>
<protein>
    <recommendedName>
        <fullName evidence="2 3">Adenylosuccinate lyase</fullName>
        <shortName evidence="3">ASL</shortName>
        <ecNumber evidence="2 3">4.3.2.2</ecNumber>
    </recommendedName>
    <alternativeName>
        <fullName evidence="3">Adenylosuccinase</fullName>
    </alternativeName>
</protein>
<dbReference type="Pfam" id="PF10397">
    <property type="entry name" value="ADSL_C"/>
    <property type="match status" value="1"/>
</dbReference>
<keyword evidence="3" id="KW-0658">Purine biosynthesis</keyword>
<comment type="pathway">
    <text evidence="3">Purine metabolism; AMP biosynthesis via de novo pathway; AMP from IMP: step 2/2.</text>
</comment>
<dbReference type="AlphaFoldDB" id="A0A8J3GG81"/>
<evidence type="ECO:0000256" key="1">
    <source>
        <dbReference type="ARBA" id="ARBA00023239"/>
    </source>
</evidence>
<evidence type="ECO:0000256" key="3">
    <source>
        <dbReference type="RuleBase" id="RU361172"/>
    </source>
</evidence>
<dbReference type="EMBL" id="BMXG01000026">
    <property type="protein sequence ID" value="GHC11732.1"/>
    <property type="molecule type" value="Genomic_DNA"/>
</dbReference>
<gene>
    <name evidence="5" type="ORF">GCM10007047_31310</name>
</gene>
<keyword evidence="1 3" id="KW-0456">Lyase</keyword>
<dbReference type="GO" id="GO:0004018">
    <property type="term" value="F:N6-(1,2-dicarboxyethyl)AMP AMP-lyase (fumarate-forming) activity"/>
    <property type="evidence" value="ECO:0007669"/>
    <property type="project" value="UniProtKB-UniRule"/>
</dbReference>
<comment type="pathway">
    <text evidence="3">Purine metabolism; IMP biosynthesis via de novo pathway; 5-amino-1-(5-phospho-D-ribosyl)imidazole-4-carboxamide from 5-amino-1-(5-phospho-D-ribosyl)imidazole-4-carboxylate: step 2/2.</text>
</comment>
<keyword evidence="6" id="KW-1185">Reference proteome</keyword>
<comment type="catalytic activity">
    <reaction evidence="3">
        <text>(2S)-2-[5-amino-1-(5-phospho-beta-D-ribosyl)imidazole-4-carboxamido]succinate = 5-amino-1-(5-phospho-beta-D-ribosyl)imidazole-4-carboxamide + fumarate</text>
        <dbReference type="Rhea" id="RHEA:23920"/>
        <dbReference type="ChEBI" id="CHEBI:29806"/>
        <dbReference type="ChEBI" id="CHEBI:58443"/>
        <dbReference type="ChEBI" id="CHEBI:58475"/>
        <dbReference type="EC" id="4.3.2.2"/>
    </reaction>
</comment>
<name>A0A8J3GG81_9BACT</name>
<dbReference type="Gene3D" id="1.10.40.30">
    <property type="entry name" value="Fumarase/aspartase (C-terminal domain)"/>
    <property type="match status" value="1"/>
</dbReference>
<dbReference type="Pfam" id="PF00206">
    <property type="entry name" value="Lyase_1"/>
    <property type="match status" value="1"/>
</dbReference>
<comment type="catalytic activity">
    <reaction evidence="3">
        <text>N(6)-(1,2-dicarboxyethyl)-AMP = fumarate + AMP</text>
        <dbReference type="Rhea" id="RHEA:16853"/>
        <dbReference type="ChEBI" id="CHEBI:29806"/>
        <dbReference type="ChEBI" id="CHEBI:57567"/>
        <dbReference type="ChEBI" id="CHEBI:456215"/>
        <dbReference type="EC" id="4.3.2.2"/>
    </reaction>
</comment>
<dbReference type="SMART" id="SM00998">
    <property type="entry name" value="ADSL_C"/>
    <property type="match status" value="1"/>
</dbReference>
<dbReference type="GO" id="GO:0006189">
    <property type="term" value="P:'de novo' IMP biosynthetic process"/>
    <property type="evidence" value="ECO:0007669"/>
    <property type="project" value="UniProtKB-UniPathway"/>
</dbReference>
<sequence>MSDSRESLLVMSAIPNILADRYASTAMQDIWSAEGRIVLEREFWIAVLKAQRGLGLNIPHEVIAAYEAVKNNVDPESIRQREAVTKHDVKARIEEFNSLAGAEHIHKGMTSRDLTENVEQLQIWRSLELVATKSTAALLAFSRRAEEYKGLVITGRTHNVAAQTTTFGKRLAMFGEDLLRAIENNEQIMRQYAARGLKGAVGTQLDQLNLFEQNASQVSRLEDEVVRHLGIPRSLDNVGQVYPRSMDFEVVSALYQLGAGPSSFAKTLRLMAGHELAGEGFLPGQVGSSAMPHKMNSRSCERINGFHVILRGYMEMAAGLAGDQWNEGDVSCSVVRRVMLPDAFFAIDGLFETLLTVLNNMSANPGMIEHENRRYLPFLLTTTVLMAAVKNGVGRETAHEVIKEHAVATAKDLRNCVIAENNLFDRLATDSRLGLSAEYLKHIYETAGQATGGAHPQVETFMKQARSWGERYPKAKDLQPGKIL</sequence>
<evidence type="ECO:0000256" key="2">
    <source>
        <dbReference type="NCBIfam" id="TIGR00928"/>
    </source>
</evidence>
<dbReference type="PANTHER" id="PTHR43172">
    <property type="entry name" value="ADENYLOSUCCINATE LYASE"/>
    <property type="match status" value="1"/>
</dbReference>
<dbReference type="Proteomes" id="UP000642829">
    <property type="component" value="Unassembled WGS sequence"/>
</dbReference>
<dbReference type="EC" id="4.3.2.2" evidence="2 3"/>
<dbReference type="GO" id="GO:0070626">
    <property type="term" value="F:(S)-2-(5-amino-1-(5-phospho-D-ribosyl)imidazole-4-carboxamido) succinate lyase (fumarate-forming) activity"/>
    <property type="evidence" value="ECO:0007669"/>
    <property type="project" value="TreeGrafter"/>
</dbReference>
<evidence type="ECO:0000313" key="6">
    <source>
        <dbReference type="Proteomes" id="UP000642829"/>
    </source>
</evidence>
<dbReference type="InterPro" id="IPR019468">
    <property type="entry name" value="AdenyloSucc_lyase_C"/>
</dbReference>
<dbReference type="NCBIfam" id="TIGR00928">
    <property type="entry name" value="purB"/>
    <property type="match status" value="1"/>
</dbReference>